<reference evidence="6" key="1">
    <citation type="submission" date="2016-12" db="EMBL/GenBank/DDBJ databases">
        <title>Complete Genome Sequence of Beggiatoa leptomitiformis D-401.</title>
        <authorList>
            <person name="Fomenkov A."/>
            <person name="Vincze T."/>
            <person name="Grabovich M."/>
            <person name="Anton B.P."/>
            <person name="Dubinina G."/>
            <person name="Orlova M."/>
            <person name="Belousova E."/>
            <person name="Roberts R.J."/>
        </authorList>
    </citation>
    <scope>NUCLEOTIDE SEQUENCE [LARGE SCALE GENOMIC DNA]</scope>
    <source>
        <strain evidence="6">D-401</strain>
    </source>
</reference>
<feature type="domain" description="Ribosomal RNA adenine methylase transferase N-terminal" evidence="4">
    <location>
        <begin position="44"/>
        <end position="180"/>
    </location>
</feature>
<keyword evidence="3" id="KW-0949">S-adenosyl-L-methionine</keyword>
<dbReference type="OrthoDB" id="9805585at2"/>
<dbReference type="InterPro" id="IPR041698">
    <property type="entry name" value="Methyltransf_25"/>
</dbReference>
<gene>
    <name evidence="5" type="ORF">BLE401_17635</name>
</gene>
<dbReference type="Gene3D" id="3.40.50.150">
    <property type="entry name" value="Vaccinia Virus protein VP39"/>
    <property type="match status" value="1"/>
</dbReference>
<dbReference type="InterPro" id="IPR029063">
    <property type="entry name" value="SAM-dependent_MTases_sf"/>
</dbReference>
<protein>
    <submittedName>
        <fullName evidence="5">Methyltransferase domain-containing protein</fullName>
    </submittedName>
</protein>
<keyword evidence="1 5" id="KW-0489">Methyltransferase</keyword>
<dbReference type="STRING" id="288004.AL038_06670"/>
<evidence type="ECO:0000259" key="4">
    <source>
        <dbReference type="SMART" id="SM00650"/>
    </source>
</evidence>
<name>A0A2N9YJM5_9GAMM</name>
<dbReference type="Pfam" id="PF13649">
    <property type="entry name" value="Methyltransf_25"/>
    <property type="match status" value="1"/>
</dbReference>
<evidence type="ECO:0000313" key="6">
    <source>
        <dbReference type="Proteomes" id="UP000234271"/>
    </source>
</evidence>
<accession>A0A2N9YJM5</accession>
<dbReference type="SMART" id="SM00650">
    <property type="entry name" value="rADc"/>
    <property type="match status" value="1"/>
</dbReference>
<dbReference type="GO" id="GO:0000179">
    <property type="term" value="F:rRNA (adenine-N6,N6-)-dimethyltransferase activity"/>
    <property type="evidence" value="ECO:0007669"/>
    <property type="project" value="InterPro"/>
</dbReference>
<sequence>MTKSSKTIPSKSTTLLQSPFFLFAREILHNPRAMGAACPSSRHLSRALASMTPLQGQGLIVELGGGTGKVTEALLKRGIHPSRLVVVERSPVLANYLRNRFPELRIIEGDAMHLHALLGTEQVVDAIVSGLPLRSLPQHVVHVILKQIDICLQNNGVFVQFTYDLTGRTTHLPHHFKRVNAKVVWNNLPPARVDAYQPAHTKQN</sequence>
<dbReference type="InterPro" id="IPR020598">
    <property type="entry name" value="rRNA_Ade_methylase_Trfase_N"/>
</dbReference>
<evidence type="ECO:0000256" key="1">
    <source>
        <dbReference type="ARBA" id="ARBA00022603"/>
    </source>
</evidence>
<organism evidence="5 6">
    <name type="scientific">Beggiatoa leptomitoformis</name>
    <dbReference type="NCBI Taxonomy" id="288004"/>
    <lineage>
        <taxon>Bacteria</taxon>
        <taxon>Pseudomonadati</taxon>
        <taxon>Pseudomonadota</taxon>
        <taxon>Gammaproteobacteria</taxon>
        <taxon>Thiotrichales</taxon>
        <taxon>Thiotrichaceae</taxon>
        <taxon>Beggiatoa</taxon>
    </lineage>
</organism>
<dbReference type="SUPFAM" id="SSF53335">
    <property type="entry name" value="S-adenosyl-L-methionine-dependent methyltransferases"/>
    <property type="match status" value="1"/>
</dbReference>
<evidence type="ECO:0000256" key="2">
    <source>
        <dbReference type="ARBA" id="ARBA00022679"/>
    </source>
</evidence>
<dbReference type="KEGG" id="blep:AL038_06670"/>
<keyword evidence="2 5" id="KW-0808">Transferase</keyword>
<proteinExistence type="predicted"/>
<dbReference type="CDD" id="cd02440">
    <property type="entry name" value="AdoMet_MTases"/>
    <property type="match status" value="1"/>
</dbReference>
<evidence type="ECO:0000313" key="5">
    <source>
        <dbReference type="EMBL" id="AUI70698.1"/>
    </source>
</evidence>
<evidence type="ECO:0000256" key="3">
    <source>
        <dbReference type="ARBA" id="ARBA00022691"/>
    </source>
</evidence>
<dbReference type="Proteomes" id="UP000234271">
    <property type="component" value="Chromosome"/>
</dbReference>
<dbReference type="AlphaFoldDB" id="A0A2N9YJM5"/>
<keyword evidence="6" id="KW-1185">Reference proteome</keyword>
<dbReference type="EMBL" id="CP018889">
    <property type="protein sequence ID" value="AUI70698.1"/>
    <property type="molecule type" value="Genomic_DNA"/>
</dbReference>